<organism evidence="2 3">
    <name type="scientific">Thalassotalea euphylliae</name>
    <dbReference type="NCBI Taxonomy" id="1655234"/>
    <lineage>
        <taxon>Bacteria</taxon>
        <taxon>Pseudomonadati</taxon>
        <taxon>Pseudomonadota</taxon>
        <taxon>Gammaproteobacteria</taxon>
        <taxon>Alteromonadales</taxon>
        <taxon>Colwelliaceae</taxon>
        <taxon>Thalassotalea</taxon>
    </lineage>
</organism>
<evidence type="ECO:0000313" key="2">
    <source>
        <dbReference type="EMBL" id="REL27543.1"/>
    </source>
</evidence>
<dbReference type="RefSeq" id="WP_116008620.1">
    <property type="nucleotide sequence ID" value="NZ_QUOU01000001.1"/>
</dbReference>
<reference evidence="2 3" key="1">
    <citation type="submission" date="2018-08" db="EMBL/GenBank/DDBJ databases">
        <title>Thalassotalea euphylliae genome.</title>
        <authorList>
            <person name="Summers S."/>
            <person name="Rice S.A."/>
            <person name="Freckelton M.L."/>
            <person name="Nedved B.T."/>
            <person name="Hadfield M.G."/>
        </authorList>
    </citation>
    <scope>NUCLEOTIDE SEQUENCE [LARGE SCALE GENOMIC DNA]</scope>
    <source>
        <strain evidence="2 3">H1</strain>
    </source>
</reference>
<feature type="chain" id="PRO_5017632305" evidence="1">
    <location>
        <begin position="21"/>
        <end position="271"/>
    </location>
</feature>
<dbReference type="EMBL" id="QUOU01000001">
    <property type="protein sequence ID" value="REL27543.1"/>
    <property type="molecule type" value="Genomic_DNA"/>
</dbReference>
<name>A0A3E0TST8_9GAMM</name>
<accession>A0A3E0TST8</accession>
<evidence type="ECO:0000313" key="3">
    <source>
        <dbReference type="Proteomes" id="UP000256478"/>
    </source>
</evidence>
<sequence length="271" mass="29468">MKIKALAAIFTTVFTANVHADTVGLYLGGQFWQSNASGTLGAQNTQVDFNLENEQQASFFVAVEHPLPFLPNLRIANTTIDTTGSASLTQALDFGGDSFPISNQVNAAVDIGYTDYTLYYELVDNRAISFDLGLTARDFRGDIALTGSTVLIEECELIVPDTCVAPTVTGSRIPQGKVNIDDIEPMLYALTNIRLPLNGLNFLVQGEVSFIDDHSLADYQVGLSYDLVQNMAVDLNVTLGYRVVNLEFEDLDGLYSDLKFKGAFAGAVVHF</sequence>
<dbReference type="AlphaFoldDB" id="A0A3E0TST8"/>
<dbReference type="Proteomes" id="UP000256478">
    <property type="component" value="Unassembled WGS sequence"/>
</dbReference>
<keyword evidence="1" id="KW-0732">Signal</keyword>
<protein>
    <submittedName>
        <fullName evidence="2">TIGR04219 family outer membrane beta-barrel protein</fullName>
    </submittedName>
</protein>
<gene>
    <name evidence="2" type="ORF">DXX93_13890</name>
</gene>
<evidence type="ECO:0000256" key="1">
    <source>
        <dbReference type="SAM" id="SignalP"/>
    </source>
</evidence>
<dbReference type="OrthoDB" id="6708408at2"/>
<dbReference type="InterPro" id="IPR026387">
    <property type="entry name" value="OMP_w_GlyGly"/>
</dbReference>
<proteinExistence type="predicted"/>
<comment type="caution">
    <text evidence="2">The sequence shown here is derived from an EMBL/GenBank/DDBJ whole genome shotgun (WGS) entry which is preliminary data.</text>
</comment>
<feature type="signal peptide" evidence="1">
    <location>
        <begin position="1"/>
        <end position="20"/>
    </location>
</feature>
<dbReference type="NCBIfam" id="TIGR04219">
    <property type="entry name" value="OMP_w_GlyGly"/>
    <property type="match status" value="1"/>
</dbReference>